<name>A0ABQ4CT02_9ACTN</name>
<evidence type="ECO:0000313" key="2">
    <source>
        <dbReference type="EMBL" id="GIF74409.1"/>
    </source>
</evidence>
<dbReference type="InterPro" id="IPR036291">
    <property type="entry name" value="NAD(P)-bd_dom_sf"/>
</dbReference>
<gene>
    <name evidence="2" type="ORF">Asi02nite_39270</name>
</gene>
<organism evidence="2 3">
    <name type="scientific">Asanoa siamensis</name>
    <dbReference type="NCBI Taxonomy" id="926357"/>
    <lineage>
        <taxon>Bacteria</taxon>
        <taxon>Bacillati</taxon>
        <taxon>Actinomycetota</taxon>
        <taxon>Actinomycetes</taxon>
        <taxon>Micromonosporales</taxon>
        <taxon>Micromonosporaceae</taxon>
        <taxon>Asanoa</taxon>
    </lineage>
</organism>
<evidence type="ECO:0000259" key="1">
    <source>
        <dbReference type="Pfam" id="PF13460"/>
    </source>
</evidence>
<dbReference type="PANTHER" id="PTHR43162:SF1">
    <property type="entry name" value="PRESTALK A DIFFERENTIATION PROTEIN A"/>
    <property type="match status" value="1"/>
</dbReference>
<dbReference type="Pfam" id="PF13460">
    <property type="entry name" value="NAD_binding_10"/>
    <property type="match status" value="1"/>
</dbReference>
<protein>
    <submittedName>
        <fullName evidence="2">Nucleotide-diphosphate-sugar epimerase</fullName>
    </submittedName>
</protein>
<reference evidence="2 3" key="1">
    <citation type="submission" date="2021-01" db="EMBL/GenBank/DDBJ databases">
        <title>Whole genome shotgun sequence of Asanoa siamensis NBRC 107932.</title>
        <authorList>
            <person name="Komaki H."/>
            <person name="Tamura T."/>
        </authorList>
    </citation>
    <scope>NUCLEOTIDE SEQUENCE [LARGE SCALE GENOMIC DNA]</scope>
    <source>
        <strain evidence="2 3">NBRC 107932</strain>
    </source>
</reference>
<dbReference type="Proteomes" id="UP000604117">
    <property type="component" value="Unassembled WGS sequence"/>
</dbReference>
<dbReference type="EMBL" id="BONE01000030">
    <property type="protein sequence ID" value="GIF74409.1"/>
    <property type="molecule type" value="Genomic_DNA"/>
</dbReference>
<dbReference type="Gene3D" id="3.40.50.720">
    <property type="entry name" value="NAD(P)-binding Rossmann-like Domain"/>
    <property type="match status" value="1"/>
</dbReference>
<dbReference type="InterPro" id="IPR051604">
    <property type="entry name" value="Ergot_Alk_Oxidoreductase"/>
</dbReference>
<dbReference type="InterPro" id="IPR016040">
    <property type="entry name" value="NAD(P)-bd_dom"/>
</dbReference>
<dbReference type="PANTHER" id="PTHR43162">
    <property type="match status" value="1"/>
</dbReference>
<keyword evidence="3" id="KW-1185">Reference proteome</keyword>
<feature type="domain" description="NAD(P)-binding" evidence="1">
    <location>
        <begin position="10"/>
        <end position="181"/>
    </location>
</feature>
<evidence type="ECO:0000313" key="3">
    <source>
        <dbReference type="Proteomes" id="UP000604117"/>
    </source>
</evidence>
<accession>A0ABQ4CT02</accession>
<sequence length="283" mass="30047">MDGMTILVTGGTGNIGRRLVDRLLATTTDFRVLVRRAGTEQHLPPGTAVVHGDLRDPGGLATALRSVDRVFLLWPSLRPDGVEDLAATLAHAGVRHVVYVSALHVTDDNRDGVWGAVEQALIDAGIGHTFLRVSGLATNTLGWATAIRAGEPVRVPYPLAKRSLIHEADVADVAAAALTDPEHHIGRSHRLTGPAVISQADQVAAIGVAIGRPVQVVAQEPDEARTALAAMAGVAWADQALAYWASLVDHPEPVTATVAEILGRPAHPFERWAVDHADDFREV</sequence>
<dbReference type="SUPFAM" id="SSF51735">
    <property type="entry name" value="NAD(P)-binding Rossmann-fold domains"/>
    <property type="match status" value="1"/>
</dbReference>
<proteinExistence type="predicted"/>
<comment type="caution">
    <text evidence="2">The sequence shown here is derived from an EMBL/GenBank/DDBJ whole genome shotgun (WGS) entry which is preliminary data.</text>
</comment>